<name>A0A0G0XH34_9BACT</name>
<evidence type="ECO:0000259" key="6">
    <source>
        <dbReference type="PROSITE" id="PS50893"/>
    </source>
</evidence>
<dbReference type="SUPFAM" id="SSF52540">
    <property type="entry name" value="P-loop containing nucleoside triphosphate hydrolases"/>
    <property type="match status" value="1"/>
</dbReference>
<accession>A0A0G0XH34</accession>
<dbReference type="GO" id="GO:0005524">
    <property type="term" value="F:ATP binding"/>
    <property type="evidence" value="ECO:0007669"/>
    <property type="project" value="UniProtKB-KW"/>
</dbReference>
<dbReference type="InterPro" id="IPR003439">
    <property type="entry name" value="ABC_transporter-like_ATP-bd"/>
</dbReference>
<evidence type="ECO:0000256" key="3">
    <source>
        <dbReference type="ARBA" id="ARBA00022741"/>
    </source>
</evidence>
<evidence type="ECO:0000313" key="7">
    <source>
        <dbReference type="EMBL" id="KKS24200.1"/>
    </source>
</evidence>
<keyword evidence="5" id="KW-0029">Amino-acid transport</keyword>
<evidence type="ECO:0000313" key="8">
    <source>
        <dbReference type="Proteomes" id="UP000033949"/>
    </source>
</evidence>
<sequence>MEKEKFLELKNMEAGYNETKILHDVSLFINEGEIVALMGPNGAGKSTILKAIFGLIPHTGNIFYEGEKIHPAPDRLVKMGIAFVPQGRRVFNNLTVEENLEIGGFFLNDKTECSRRVEHLFHLFPMLHEKRREYAGSLSGGQQQLLSIARGLMTQPKLLLLDEPTLGLAPKVVKEIFQMIKTINKNHKTAIMVVEHNLHSLLPITHRAYVLAHGKIVASDTGPVIAQSDILERVFMGKI</sequence>
<dbReference type="EMBL" id="LCCC01000009">
    <property type="protein sequence ID" value="KKS24200.1"/>
    <property type="molecule type" value="Genomic_DNA"/>
</dbReference>
<evidence type="ECO:0000256" key="1">
    <source>
        <dbReference type="ARBA" id="ARBA00005417"/>
    </source>
</evidence>
<dbReference type="PROSITE" id="PS00211">
    <property type="entry name" value="ABC_TRANSPORTER_1"/>
    <property type="match status" value="1"/>
</dbReference>
<dbReference type="GO" id="GO:0015807">
    <property type="term" value="P:L-amino acid transport"/>
    <property type="evidence" value="ECO:0007669"/>
    <property type="project" value="TreeGrafter"/>
</dbReference>
<keyword evidence="4" id="KW-0067">ATP-binding</keyword>
<dbReference type="Pfam" id="PF00005">
    <property type="entry name" value="ABC_tran"/>
    <property type="match status" value="1"/>
</dbReference>
<dbReference type="AlphaFoldDB" id="A0A0G0XH34"/>
<evidence type="ECO:0000256" key="2">
    <source>
        <dbReference type="ARBA" id="ARBA00022448"/>
    </source>
</evidence>
<dbReference type="InterPro" id="IPR027417">
    <property type="entry name" value="P-loop_NTPase"/>
</dbReference>
<dbReference type="CDD" id="cd03224">
    <property type="entry name" value="ABC_TM1139_LivF_branched"/>
    <property type="match status" value="1"/>
</dbReference>
<dbReference type="PANTHER" id="PTHR43820">
    <property type="entry name" value="HIGH-AFFINITY BRANCHED-CHAIN AMINO ACID TRANSPORT ATP-BINDING PROTEIN LIVF"/>
    <property type="match status" value="1"/>
</dbReference>
<comment type="caution">
    <text evidence="7">The sequence shown here is derived from an EMBL/GenBank/DDBJ whole genome shotgun (WGS) entry which is preliminary data.</text>
</comment>
<dbReference type="Gene3D" id="3.40.50.300">
    <property type="entry name" value="P-loop containing nucleotide triphosphate hydrolases"/>
    <property type="match status" value="1"/>
</dbReference>
<dbReference type="GO" id="GO:0016887">
    <property type="term" value="F:ATP hydrolysis activity"/>
    <property type="evidence" value="ECO:0007669"/>
    <property type="project" value="InterPro"/>
</dbReference>
<evidence type="ECO:0000256" key="4">
    <source>
        <dbReference type="ARBA" id="ARBA00022840"/>
    </source>
</evidence>
<keyword evidence="2" id="KW-0813">Transport</keyword>
<protein>
    <submittedName>
        <fullName evidence="7">ABC transporter related protein</fullName>
    </submittedName>
</protein>
<proteinExistence type="inferred from homology"/>
<keyword evidence="3" id="KW-0547">Nucleotide-binding</keyword>
<evidence type="ECO:0000256" key="5">
    <source>
        <dbReference type="ARBA" id="ARBA00022970"/>
    </source>
</evidence>
<reference evidence="7 8" key="1">
    <citation type="journal article" date="2015" name="Nature">
        <title>rRNA introns, odd ribosomes, and small enigmatic genomes across a large radiation of phyla.</title>
        <authorList>
            <person name="Brown C.T."/>
            <person name="Hug L.A."/>
            <person name="Thomas B.C."/>
            <person name="Sharon I."/>
            <person name="Castelle C.J."/>
            <person name="Singh A."/>
            <person name="Wilkins M.J."/>
            <person name="Williams K.H."/>
            <person name="Banfield J.F."/>
        </authorList>
    </citation>
    <scope>NUCLEOTIDE SEQUENCE [LARGE SCALE GENOMIC DNA]</scope>
</reference>
<organism evidence="7 8">
    <name type="scientific">Candidatus Nomurabacteria bacterium GW2011_GWC2_41_8</name>
    <dbReference type="NCBI Taxonomy" id="1618755"/>
    <lineage>
        <taxon>Bacteria</taxon>
        <taxon>Candidatus Nomuraibacteriota</taxon>
    </lineage>
</organism>
<dbReference type="PATRIC" id="fig|1618755.3.peg.223"/>
<feature type="domain" description="ABC transporter" evidence="6">
    <location>
        <begin position="7"/>
        <end position="238"/>
    </location>
</feature>
<dbReference type="InterPro" id="IPR052156">
    <property type="entry name" value="BCAA_Transport_ATP-bd_LivF"/>
</dbReference>
<dbReference type="Proteomes" id="UP000033949">
    <property type="component" value="Unassembled WGS sequence"/>
</dbReference>
<dbReference type="SMART" id="SM00382">
    <property type="entry name" value="AAA"/>
    <property type="match status" value="1"/>
</dbReference>
<dbReference type="PROSITE" id="PS50893">
    <property type="entry name" value="ABC_TRANSPORTER_2"/>
    <property type="match status" value="1"/>
</dbReference>
<dbReference type="GO" id="GO:0015658">
    <property type="term" value="F:branched-chain amino acid transmembrane transporter activity"/>
    <property type="evidence" value="ECO:0007669"/>
    <property type="project" value="TreeGrafter"/>
</dbReference>
<gene>
    <name evidence="7" type="ORF">UU82_C0009G0006</name>
</gene>
<comment type="similarity">
    <text evidence="1">Belongs to the ABC transporter superfamily.</text>
</comment>
<dbReference type="PANTHER" id="PTHR43820:SF4">
    <property type="entry name" value="HIGH-AFFINITY BRANCHED-CHAIN AMINO ACID TRANSPORT ATP-BINDING PROTEIN LIVF"/>
    <property type="match status" value="1"/>
</dbReference>
<dbReference type="InterPro" id="IPR003593">
    <property type="entry name" value="AAA+_ATPase"/>
</dbReference>
<dbReference type="InterPro" id="IPR017871">
    <property type="entry name" value="ABC_transporter-like_CS"/>
</dbReference>